<dbReference type="Pfam" id="PF01040">
    <property type="entry name" value="UbiA"/>
    <property type="match status" value="1"/>
</dbReference>
<dbReference type="OMA" id="TTTPEWI"/>
<protein>
    <submittedName>
        <fullName evidence="10">4-hydroxybenzoate polyprenyl transferase</fullName>
    </submittedName>
</protein>
<evidence type="ECO:0000256" key="5">
    <source>
        <dbReference type="ARBA" id="ARBA00022692"/>
    </source>
</evidence>
<dbReference type="PROSITE" id="PS00943">
    <property type="entry name" value="UBIA"/>
    <property type="match status" value="1"/>
</dbReference>
<dbReference type="InterPro" id="IPR000537">
    <property type="entry name" value="UbiA_prenyltransferase"/>
</dbReference>
<reference evidence="10 11" key="1">
    <citation type="submission" date="2013-02" db="EMBL/GenBank/DDBJ databases">
        <title>The Genome Annotation of Plasmodium falciparum CAMP/Malaysia.</title>
        <authorList>
            <consortium name="The Broad Institute Genome Sequencing Platform"/>
            <consortium name="The Broad Institute Genome Sequencing Center for Infectious Disease"/>
            <person name="Neafsey D."/>
            <person name="Hoffman S."/>
            <person name="Volkman S."/>
            <person name="Rosenthal P."/>
            <person name="Walker B."/>
            <person name="Young S.K."/>
            <person name="Zeng Q."/>
            <person name="Gargeya S."/>
            <person name="Fitzgerald M."/>
            <person name="Haas B."/>
            <person name="Abouelleil A."/>
            <person name="Allen A.W."/>
            <person name="Alvarado L."/>
            <person name="Arachchi H.M."/>
            <person name="Berlin A.M."/>
            <person name="Chapman S.B."/>
            <person name="Gainer-Dewar J."/>
            <person name="Goldberg J."/>
            <person name="Griggs A."/>
            <person name="Gujja S."/>
            <person name="Hansen M."/>
            <person name="Howarth C."/>
            <person name="Imamovic A."/>
            <person name="Ireland A."/>
            <person name="Larimer J."/>
            <person name="McCowan C."/>
            <person name="Murphy C."/>
            <person name="Pearson M."/>
            <person name="Poon T.W."/>
            <person name="Priest M."/>
            <person name="Roberts A."/>
            <person name="Saif S."/>
            <person name="Shea T."/>
            <person name="Sisk P."/>
            <person name="Sykes S."/>
            <person name="Wortman J."/>
            <person name="Nusbaum C."/>
            <person name="Birren B."/>
        </authorList>
    </citation>
    <scope>NUCLEOTIDE SEQUENCE [LARGE SCALE GENOMIC DNA]</scope>
    <source>
        <strain evidence="10 11">CAMP/Malaysia</strain>
    </source>
</reference>
<dbReference type="InterPro" id="IPR044878">
    <property type="entry name" value="UbiA_sf"/>
</dbReference>
<evidence type="ECO:0000256" key="3">
    <source>
        <dbReference type="ARBA" id="ARBA00005985"/>
    </source>
</evidence>
<feature type="transmembrane region" description="Helical" evidence="9">
    <location>
        <begin position="451"/>
        <end position="468"/>
    </location>
</feature>
<comment type="similarity">
    <text evidence="3">Belongs to the UbiA prenyltransferase family.</text>
</comment>
<proteinExistence type="inferred from homology"/>
<dbReference type="InterPro" id="IPR030470">
    <property type="entry name" value="UbiA_prenylTrfase_CS"/>
</dbReference>
<feature type="transmembrane region" description="Helical" evidence="9">
    <location>
        <begin position="303"/>
        <end position="324"/>
    </location>
</feature>
<evidence type="ECO:0000256" key="1">
    <source>
        <dbReference type="ARBA" id="ARBA00001946"/>
    </source>
</evidence>
<keyword evidence="4 10" id="KW-0808">Transferase</keyword>
<dbReference type="Proteomes" id="UP000030694">
    <property type="component" value="Unassembled WGS sequence"/>
</dbReference>
<feature type="region of interest" description="Disordered" evidence="8">
    <location>
        <begin position="164"/>
        <end position="185"/>
    </location>
</feature>
<evidence type="ECO:0000256" key="6">
    <source>
        <dbReference type="ARBA" id="ARBA00022989"/>
    </source>
</evidence>
<evidence type="ECO:0000256" key="8">
    <source>
        <dbReference type="SAM" id="MobiDB-lite"/>
    </source>
</evidence>
<dbReference type="GO" id="GO:0016765">
    <property type="term" value="F:transferase activity, transferring alkyl or aryl (other than methyl) groups"/>
    <property type="evidence" value="ECO:0007669"/>
    <property type="project" value="InterPro"/>
</dbReference>
<dbReference type="Gene3D" id="1.20.120.1780">
    <property type="entry name" value="UbiA prenyltransferase"/>
    <property type="match status" value="1"/>
</dbReference>
<gene>
    <name evidence="10" type="ORF">PFMC_01337</name>
</gene>
<feature type="transmembrane region" description="Helical" evidence="9">
    <location>
        <begin position="380"/>
        <end position="404"/>
    </location>
</feature>
<keyword evidence="7 9" id="KW-0472">Membrane</keyword>
<evidence type="ECO:0000313" key="11">
    <source>
        <dbReference type="Proteomes" id="UP000030694"/>
    </source>
</evidence>
<sequence>MQKPYLQHFFKNLKKYEKKQTSFYILPNNKRIKNEEPICGYYNYCTFKRIKLRSHNNINNTHYNICNNNNNNKEEEEGERERYFLFNKKHFTCKAYKIKGNVFNISYEPYNIYDDNKFLNYKNNLKLYEHKMITLQRCYYSEYIDKHTKNKNKELYDPIKNLQKYKHNNDHNDDNNNNNNNNNNKDDIYNSKMCLQNKLRDMLIFNIKNYIILSRLHIPAGIYLLFYSSLYGYFLTYDMNNLLINNNILNMNEIQHILKNIGLFLFGSINARITGCIINDLLDKNFDKQVERTKNRPIANKNISVHKAIIYACIHGTLSLLTLFQFNSSTIYTGLYSTFFIFTYPLFKRLTYYAQVYLSLTFNLGYFISASININLINNIIPIIVGFLPLSFLTIIYDTIYAHQDKKDDIRLKLKSLAIKWDKNTLKYSKVLSLNMLLFLYLSSYLFDMHFSYYIFSTFNIMYLYYILDKVSLNDKQKCMTFFKKSKNVLFFMVLATILSKASQVVCKNEENNKKKKGNIS</sequence>
<keyword evidence="5 9" id="KW-0812">Transmembrane</keyword>
<comment type="cofactor">
    <cofactor evidence="1">
        <name>Mg(2+)</name>
        <dbReference type="ChEBI" id="CHEBI:18420"/>
    </cofactor>
</comment>
<evidence type="ECO:0000256" key="9">
    <source>
        <dbReference type="SAM" id="Phobius"/>
    </source>
</evidence>
<comment type="subcellular location">
    <subcellularLocation>
        <location evidence="2">Membrane</location>
        <topology evidence="2">Multi-pass membrane protein</topology>
    </subcellularLocation>
</comment>
<dbReference type="AlphaFoldDB" id="A0A024XB74"/>
<feature type="transmembrane region" description="Helical" evidence="9">
    <location>
        <begin position="354"/>
        <end position="374"/>
    </location>
</feature>
<reference evidence="10 11" key="2">
    <citation type="submission" date="2013-02" db="EMBL/GenBank/DDBJ databases">
        <title>The Genome Sequence of Plasmodium falciparum CAMP/Malaysia.</title>
        <authorList>
            <consortium name="The Broad Institute Genome Sequencing Platform"/>
            <consortium name="The Broad Institute Genome Sequencing Center for Infectious Disease"/>
            <person name="Neafsey D."/>
            <person name="Cheeseman I."/>
            <person name="Volkman S."/>
            <person name="Adams J."/>
            <person name="Walker B."/>
            <person name="Young S.K."/>
            <person name="Zeng Q."/>
            <person name="Gargeya S."/>
            <person name="Fitzgerald M."/>
            <person name="Haas B."/>
            <person name="Abouelleil A."/>
            <person name="Alvarado L."/>
            <person name="Arachchi H.M."/>
            <person name="Berlin A.M."/>
            <person name="Chapman S.B."/>
            <person name="Dewar J."/>
            <person name="Goldberg J."/>
            <person name="Griggs A."/>
            <person name="Gujja S."/>
            <person name="Hansen M."/>
            <person name="Howarth C."/>
            <person name="Imamovic A."/>
            <person name="Larimer J."/>
            <person name="McCowan C."/>
            <person name="Murphy C."/>
            <person name="Neiman D."/>
            <person name="Pearson M."/>
            <person name="Priest M."/>
            <person name="Roberts A."/>
            <person name="Saif S."/>
            <person name="Shea T."/>
            <person name="Sisk P."/>
            <person name="Sykes S."/>
            <person name="Wortman J."/>
            <person name="Nusbaum C."/>
            <person name="Birren B."/>
        </authorList>
    </citation>
    <scope>NUCLEOTIDE SEQUENCE [LARGE SCALE GENOMIC DNA]</scope>
    <source>
        <strain evidence="10 11">CAMP/Malaysia</strain>
    </source>
</reference>
<dbReference type="GO" id="GO:0006744">
    <property type="term" value="P:ubiquinone biosynthetic process"/>
    <property type="evidence" value="ECO:0007669"/>
    <property type="project" value="TreeGrafter"/>
</dbReference>
<feature type="transmembrane region" description="Helical" evidence="9">
    <location>
        <begin position="216"/>
        <end position="237"/>
    </location>
</feature>
<accession>A0A024XB74</accession>
<evidence type="ECO:0000313" key="10">
    <source>
        <dbReference type="EMBL" id="ETW62817.1"/>
    </source>
</evidence>
<dbReference type="PANTHER" id="PTHR11048">
    <property type="entry name" value="PRENYLTRANSFERASES"/>
    <property type="match status" value="1"/>
</dbReference>
<evidence type="ECO:0000256" key="4">
    <source>
        <dbReference type="ARBA" id="ARBA00022679"/>
    </source>
</evidence>
<dbReference type="PANTHER" id="PTHR11048:SF28">
    <property type="entry name" value="4-HYDROXYBENZOATE POLYPRENYLTRANSFERASE, MITOCHONDRIAL"/>
    <property type="match status" value="1"/>
</dbReference>
<dbReference type="FunFam" id="1.10.357.140:FF:000014">
    <property type="entry name" value="4-hydroxybenzoate polyprenyl transferase"/>
    <property type="match status" value="1"/>
</dbReference>
<name>A0A024XB74_PLAFC</name>
<dbReference type="GO" id="GO:0005743">
    <property type="term" value="C:mitochondrial inner membrane"/>
    <property type="evidence" value="ECO:0007669"/>
    <property type="project" value="TreeGrafter"/>
</dbReference>
<dbReference type="CDD" id="cd13959">
    <property type="entry name" value="PT_UbiA_COQ2"/>
    <property type="match status" value="1"/>
</dbReference>
<dbReference type="InterPro" id="IPR039653">
    <property type="entry name" value="Prenyltransferase"/>
</dbReference>
<dbReference type="EMBL" id="KI927490">
    <property type="protein sequence ID" value="ETW62817.1"/>
    <property type="molecule type" value="Genomic_DNA"/>
</dbReference>
<evidence type="ECO:0000256" key="2">
    <source>
        <dbReference type="ARBA" id="ARBA00004141"/>
    </source>
</evidence>
<dbReference type="OrthoDB" id="18170at2759"/>
<evidence type="ECO:0000256" key="7">
    <source>
        <dbReference type="ARBA" id="ARBA00023136"/>
    </source>
</evidence>
<organism evidence="10 11">
    <name type="scientific">Plasmodium falciparum (isolate Camp / Malaysia)</name>
    <dbReference type="NCBI Taxonomy" id="5835"/>
    <lineage>
        <taxon>Eukaryota</taxon>
        <taxon>Sar</taxon>
        <taxon>Alveolata</taxon>
        <taxon>Apicomplexa</taxon>
        <taxon>Aconoidasida</taxon>
        <taxon>Haemosporida</taxon>
        <taxon>Plasmodiidae</taxon>
        <taxon>Plasmodium</taxon>
        <taxon>Plasmodium (Laverania)</taxon>
    </lineage>
</organism>
<keyword evidence="6 9" id="KW-1133">Transmembrane helix</keyword>
<feature type="transmembrane region" description="Helical" evidence="9">
    <location>
        <begin position="489"/>
        <end position="506"/>
    </location>
</feature>
<dbReference type="FunFam" id="1.20.120.1780:FF:000001">
    <property type="entry name" value="4-hydroxybenzoate octaprenyltransferase"/>
    <property type="match status" value="1"/>
</dbReference>
<dbReference type="Gene3D" id="1.10.357.140">
    <property type="entry name" value="UbiA prenyltransferase"/>
    <property type="match status" value="1"/>
</dbReference>